<proteinExistence type="predicted"/>
<dbReference type="PANTHER" id="PTHR10404:SF36">
    <property type="entry name" value="GLUTAMATE CARBOXYPEPTIDASE 2"/>
    <property type="match status" value="1"/>
</dbReference>
<sequence>METMENILVKQIDEAATQGEVIIMGDFNYPEIDWGTETCSSSKGNVSSYTGSTIRCSLVVFIGYCSHSESFMSSIAKLDMALSFIQYGRVLSILIRLQVRFKKWCRTSKIPVHPIGYKDAEVLLRHIGGASAPNSTWKGNLNVSYNIGPGFSGSFATQKVKMHIHSYNEIRRVYNVIGTIKGAVEPDRYVILGGHRDSWVFGGLDPQSGAAVVNEIVRSAGKLKRQEFGLLGSTEWAEENVKILENRAVAYINADSSVEGNYTLRVDCTPLLYHLVYSLTKEIQSPDEGFEGQSLYESWHQKNNWTDYKDGPRINKLGSGNDFEVFFQRLGIASGRARYTKNSKEGRFSGYPVYHSVYETFEIVDKFYDPLFKNHLAVAKVRGGLVFDLANEVIIPFNAHDYADVLKDYAKIVQDIGQKHIQQMTTYNVSFGKLVE</sequence>
<dbReference type="Gene3D" id="3.40.630.10">
    <property type="entry name" value="Zn peptidases"/>
    <property type="match status" value="1"/>
</dbReference>
<dbReference type="SUPFAM" id="SSF53187">
    <property type="entry name" value="Zn-dependent exopeptidases"/>
    <property type="match status" value="1"/>
</dbReference>
<dbReference type="InterPro" id="IPR046450">
    <property type="entry name" value="PA_dom_sf"/>
</dbReference>
<dbReference type="Gene3D" id="3.50.30.30">
    <property type="match status" value="1"/>
</dbReference>
<accession>A0ABN9KTD3</accession>
<comment type="caution">
    <text evidence="3">The sequence shown here is derived from an EMBL/GenBank/DDBJ whole genome shotgun (WGS) entry which is preliminary data.</text>
</comment>
<dbReference type="Proteomes" id="UP001176940">
    <property type="component" value="Unassembled WGS sequence"/>
</dbReference>
<feature type="domain" description="Peptidase M28" evidence="2">
    <location>
        <begin position="175"/>
        <end position="267"/>
    </location>
</feature>
<reference evidence="3" key="1">
    <citation type="submission" date="2023-07" db="EMBL/GenBank/DDBJ databases">
        <authorList>
            <person name="Stuckert A."/>
        </authorList>
    </citation>
    <scope>NUCLEOTIDE SEQUENCE</scope>
</reference>
<evidence type="ECO:0000256" key="1">
    <source>
        <dbReference type="ARBA" id="ARBA00023180"/>
    </source>
</evidence>
<dbReference type="SUPFAM" id="SSF52025">
    <property type="entry name" value="PA domain"/>
    <property type="match status" value="1"/>
</dbReference>
<gene>
    <name evidence="3" type="ORF">RIMI_LOCUS666760</name>
</gene>
<evidence type="ECO:0000259" key="2">
    <source>
        <dbReference type="Pfam" id="PF04389"/>
    </source>
</evidence>
<dbReference type="InterPro" id="IPR007484">
    <property type="entry name" value="Peptidase_M28"/>
</dbReference>
<dbReference type="Pfam" id="PF04389">
    <property type="entry name" value="Peptidase_M28"/>
    <property type="match status" value="1"/>
</dbReference>
<dbReference type="PANTHER" id="PTHR10404">
    <property type="entry name" value="N-ACETYLATED-ALPHA-LINKED ACIDIC DIPEPTIDASE"/>
    <property type="match status" value="1"/>
</dbReference>
<evidence type="ECO:0000313" key="4">
    <source>
        <dbReference type="Proteomes" id="UP001176940"/>
    </source>
</evidence>
<dbReference type="InterPro" id="IPR039373">
    <property type="entry name" value="Peptidase_M28B"/>
</dbReference>
<organism evidence="3 4">
    <name type="scientific">Ranitomeya imitator</name>
    <name type="common">mimic poison frog</name>
    <dbReference type="NCBI Taxonomy" id="111125"/>
    <lineage>
        <taxon>Eukaryota</taxon>
        <taxon>Metazoa</taxon>
        <taxon>Chordata</taxon>
        <taxon>Craniata</taxon>
        <taxon>Vertebrata</taxon>
        <taxon>Euteleostomi</taxon>
        <taxon>Amphibia</taxon>
        <taxon>Batrachia</taxon>
        <taxon>Anura</taxon>
        <taxon>Neobatrachia</taxon>
        <taxon>Hyloidea</taxon>
        <taxon>Dendrobatidae</taxon>
        <taxon>Dendrobatinae</taxon>
        <taxon>Ranitomeya</taxon>
    </lineage>
</organism>
<evidence type="ECO:0000313" key="3">
    <source>
        <dbReference type="EMBL" id="CAJ0918041.1"/>
    </source>
</evidence>
<name>A0ABN9KTD3_9NEOB</name>
<protein>
    <recommendedName>
        <fullName evidence="2">Peptidase M28 domain-containing protein</fullName>
    </recommendedName>
</protein>
<keyword evidence="1" id="KW-0325">Glycoprotein</keyword>
<keyword evidence="4" id="KW-1185">Reference proteome</keyword>
<dbReference type="CDD" id="cd08022">
    <property type="entry name" value="M28_PSMA_like"/>
    <property type="match status" value="1"/>
</dbReference>
<dbReference type="EMBL" id="CAUEEQ010000814">
    <property type="protein sequence ID" value="CAJ0918041.1"/>
    <property type="molecule type" value="Genomic_DNA"/>
</dbReference>